<evidence type="ECO:0000313" key="5">
    <source>
        <dbReference type="EMBL" id="SCZ78110.1"/>
    </source>
</evidence>
<evidence type="ECO:0000256" key="4">
    <source>
        <dbReference type="RuleBase" id="RU003690"/>
    </source>
</evidence>
<name>A0A1G5RWK1_9FIRM</name>
<keyword evidence="6" id="KW-1185">Reference proteome</keyword>
<evidence type="ECO:0000256" key="3">
    <source>
        <dbReference type="ARBA" id="ARBA00023295"/>
    </source>
</evidence>
<proteinExistence type="inferred from homology"/>
<evidence type="ECO:0000313" key="6">
    <source>
        <dbReference type="Proteomes" id="UP000199208"/>
    </source>
</evidence>
<evidence type="ECO:0000256" key="2">
    <source>
        <dbReference type="ARBA" id="ARBA00022801"/>
    </source>
</evidence>
<dbReference type="GO" id="GO:0008422">
    <property type="term" value="F:beta-glucosidase activity"/>
    <property type="evidence" value="ECO:0007669"/>
    <property type="project" value="TreeGrafter"/>
</dbReference>
<dbReference type="Gene3D" id="3.20.20.80">
    <property type="entry name" value="Glycosidases"/>
    <property type="match status" value="1"/>
</dbReference>
<dbReference type="InterPro" id="IPR001360">
    <property type="entry name" value="Glyco_hydro_1"/>
</dbReference>
<dbReference type="Proteomes" id="UP000199208">
    <property type="component" value="Unassembled WGS sequence"/>
</dbReference>
<sequence>MKPFSLPKDFLLGSATSATQIEGGDRNNTWYRWCAAGHIKDGSSCLRAADHWNRVEEDLKLLTATHQRTYRMSLEWSRIEPEAGVFSDEALAHYRRELTLLIANGLRPLVTLHHFSIPLWFADLGGFLNADSVVYFERYVRRVVEALGDLVQDYVTLNEPNVYATNGYYFGIWPPGIRDFRKTLKVCRNLIRCHLTAYALIHSLREDHQFEGPTRVGAAHNLIVFEPFSRSLPDRLAAKLADHLFQGAMVEAFTTGRLLPPLGFSVPGGRPLETAATSAATTAAAAAASSRSSSEAPGRRRYSDFMGINYYSRAGVHGKNFSFEPLPGTPRNDLGWEIYPEGLKKLCRWSHHRHRHRHQIPLPIWITENGTCDAADAFRLQFIYNHLKMISELIEEGIPIERYYHWSLLDNFEWLEGESGPFGLYAVDFNTQERTLRKSGVFYADLCLNQGVTASIIEKWAKLGWGQSTTKNL</sequence>
<protein>
    <submittedName>
        <fullName evidence="5">Beta-glucosidase</fullName>
    </submittedName>
</protein>
<keyword evidence="3" id="KW-0326">Glycosidase</keyword>
<dbReference type="OrthoDB" id="9808275at2"/>
<dbReference type="RefSeq" id="WP_092589875.1">
    <property type="nucleotide sequence ID" value="NZ_FMWL01000004.1"/>
</dbReference>
<keyword evidence="2" id="KW-0378">Hydrolase</keyword>
<organism evidence="5 6">
    <name type="scientific">Acidaminobacter hydrogenoformans DSM 2784</name>
    <dbReference type="NCBI Taxonomy" id="1120920"/>
    <lineage>
        <taxon>Bacteria</taxon>
        <taxon>Bacillati</taxon>
        <taxon>Bacillota</taxon>
        <taxon>Clostridia</taxon>
        <taxon>Peptostreptococcales</taxon>
        <taxon>Acidaminobacteraceae</taxon>
        <taxon>Acidaminobacter</taxon>
    </lineage>
</organism>
<gene>
    <name evidence="5" type="ORF">SAMN03080599_01069</name>
</gene>
<dbReference type="SUPFAM" id="SSF51445">
    <property type="entry name" value="(Trans)glycosidases"/>
    <property type="match status" value="1"/>
</dbReference>
<dbReference type="AlphaFoldDB" id="A0A1G5RWK1"/>
<dbReference type="InterPro" id="IPR017853">
    <property type="entry name" value="GH"/>
</dbReference>
<accession>A0A1G5RWK1</accession>
<dbReference type="GO" id="GO:0005975">
    <property type="term" value="P:carbohydrate metabolic process"/>
    <property type="evidence" value="ECO:0007669"/>
    <property type="project" value="InterPro"/>
</dbReference>
<dbReference type="Pfam" id="PF00232">
    <property type="entry name" value="Glyco_hydro_1"/>
    <property type="match status" value="1"/>
</dbReference>
<dbReference type="EMBL" id="FMWL01000004">
    <property type="protein sequence ID" value="SCZ78110.1"/>
    <property type="molecule type" value="Genomic_DNA"/>
</dbReference>
<dbReference type="PANTHER" id="PTHR10353:SF209">
    <property type="entry name" value="GALACTOLIPID GALACTOSYLTRANSFERASE SFR2, CHLOROPLASTIC"/>
    <property type="match status" value="1"/>
</dbReference>
<dbReference type="STRING" id="1120920.SAMN03080599_01069"/>
<dbReference type="PANTHER" id="PTHR10353">
    <property type="entry name" value="GLYCOSYL HYDROLASE"/>
    <property type="match status" value="1"/>
</dbReference>
<comment type="similarity">
    <text evidence="1 4">Belongs to the glycosyl hydrolase 1 family.</text>
</comment>
<reference evidence="5 6" key="1">
    <citation type="submission" date="2016-10" db="EMBL/GenBank/DDBJ databases">
        <authorList>
            <person name="de Groot N.N."/>
        </authorList>
    </citation>
    <scope>NUCLEOTIDE SEQUENCE [LARGE SCALE GENOMIC DNA]</scope>
    <source>
        <strain evidence="5 6">DSM 2784</strain>
    </source>
</reference>
<dbReference type="PRINTS" id="PR00131">
    <property type="entry name" value="GLHYDRLASE1"/>
</dbReference>
<evidence type="ECO:0000256" key="1">
    <source>
        <dbReference type="ARBA" id="ARBA00010838"/>
    </source>
</evidence>